<feature type="signal peptide" evidence="1">
    <location>
        <begin position="1"/>
        <end position="21"/>
    </location>
</feature>
<dbReference type="PROSITE" id="PS51257">
    <property type="entry name" value="PROKAR_LIPOPROTEIN"/>
    <property type="match status" value="1"/>
</dbReference>
<evidence type="ECO:0000313" key="2">
    <source>
        <dbReference type="EMBL" id="OGW99047.1"/>
    </source>
</evidence>
<dbReference type="EMBL" id="MHFR01000016">
    <property type="protein sequence ID" value="OGW99047.1"/>
    <property type="molecule type" value="Genomic_DNA"/>
</dbReference>
<dbReference type="AlphaFoldDB" id="A0A1G1L1M5"/>
<dbReference type="Proteomes" id="UP000178187">
    <property type="component" value="Unassembled WGS sequence"/>
</dbReference>
<organism evidence="2 3">
    <name type="scientific">Candidatus Danuiimicrobium aquiferis</name>
    <dbReference type="NCBI Taxonomy" id="1801832"/>
    <lineage>
        <taxon>Bacteria</taxon>
        <taxon>Pseudomonadati</taxon>
        <taxon>Candidatus Omnitrophota</taxon>
        <taxon>Candidatus Danuiimicrobium</taxon>
    </lineage>
</organism>
<gene>
    <name evidence="2" type="ORF">A3G33_01335</name>
</gene>
<evidence type="ECO:0000256" key="1">
    <source>
        <dbReference type="SAM" id="SignalP"/>
    </source>
</evidence>
<feature type="chain" id="PRO_5009576655" evidence="1">
    <location>
        <begin position="22"/>
        <end position="474"/>
    </location>
</feature>
<accession>A0A1G1L1M5</accession>
<keyword evidence="1" id="KW-0732">Signal</keyword>
<sequence>MINQKLNIAFLLLLLSFATFVGCGKATYDEQNIIKEMKKICLEEYKVSDVEVKIVGKTIGVFLPLERLFESDIKKMILSGKTTNLDSLFVPLPDAMDKLNDVLFTTARVVLSSDIGLEFYQLYVSDVESTGLQIVLTGYIPDLDRMRMWDIPHSEYRKRVLHDLKLNRALLWERPVRNLFRDAGKISSFEALSVYFSEPPKPLTVSPLFYNFLTEIQNKKNLKIDLQTVKGRTYFGNQGLIYVKLVETYEPKDGTNPSGISYPSGSELEYIFIVDMIEETFKITQVIPLYYLDENRQLKKIAFPKELDLYQNLESWPDHFEIEDINMGEFIAIQLARRMQNLLAEDERIRNTMTMAQVNISYLHHPKDIGPIRKEPYFSIQMDFEPKNSGAGNAKELPSGTFLENEDTRYAAALVMKEFVDVIRSYRFSQYGYVEILGLHQELSKNFGISLENLELFRKKQLNIKELFEAGFSL</sequence>
<proteinExistence type="predicted"/>
<reference evidence="2 3" key="1">
    <citation type="journal article" date="2016" name="Nat. Commun.">
        <title>Thousands of microbial genomes shed light on interconnected biogeochemical processes in an aquifer system.</title>
        <authorList>
            <person name="Anantharaman K."/>
            <person name="Brown C.T."/>
            <person name="Hug L.A."/>
            <person name="Sharon I."/>
            <person name="Castelle C.J."/>
            <person name="Probst A.J."/>
            <person name="Thomas B.C."/>
            <person name="Singh A."/>
            <person name="Wilkins M.J."/>
            <person name="Karaoz U."/>
            <person name="Brodie E.L."/>
            <person name="Williams K.H."/>
            <person name="Hubbard S.S."/>
            <person name="Banfield J.F."/>
        </authorList>
    </citation>
    <scope>NUCLEOTIDE SEQUENCE [LARGE SCALE GENOMIC DNA]</scope>
</reference>
<protein>
    <submittedName>
        <fullName evidence="2">Uncharacterized protein</fullName>
    </submittedName>
</protein>
<comment type="caution">
    <text evidence="2">The sequence shown here is derived from an EMBL/GenBank/DDBJ whole genome shotgun (WGS) entry which is preliminary data.</text>
</comment>
<name>A0A1G1L1M5_9BACT</name>
<evidence type="ECO:0000313" key="3">
    <source>
        <dbReference type="Proteomes" id="UP000178187"/>
    </source>
</evidence>